<proteinExistence type="inferred from homology"/>
<sequence length="174" mass="20047">MKTLVMGGTEFVSSSIAQFLISKGYTVDIFTRGNKPIKYEGVRKHLKGDRKSLEDLRANISNETYDYVFDISAYTKEDVEKLTGVMNRESLKRYVLCSTGGVYIPSNEVESEDFTRGENINWGKYGLDKKEAEDYLFELYEKENFPVTMLRPTYMEKETTCTGKPIYLTVFQRG</sequence>
<evidence type="ECO:0000256" key="2">
    <source>
        <dbReference type="ARBA" id="ARBA00018569"/>
    </source>
</evidence>
<dbReference type="EMBL" id="JAFBEE010000001">
    <property type="protein sequence ID" value="MBM7613783.1"/>
    <property type="molecule type" value="Genomic_DNA"/>
</dbReference>
<dbReference type="Pfam" id="PF13460">
    <property type="entry name" value="NAD_binding_10"/>
    <property type="match status" value="1"/>
</dbReference>
<reference evidence="4 5" key="1">
    <citation type="submission" date="2021-01" db="EMBL/GenBank/DDBJ databases">
        <title>Genomic Encyclopedia of Type Strains, Phase IV (KMG-IV): sequencing the most valuable type-strain genomes for metagenomic binning, comparative biology and taxonomic classification.</title>
        <authorList>
            <person name="Goeker M."/>
        </authorList>
    </citation>
    <scope>NUCLEOTIDE SEQUENCE [LARGE SCALE GENOMIC DNA]</scope>
    <source>
        <strain evidence="4 5">DSM 25890</strain>
    </source>
</reference>
<evidence type="ECO:0000313" key="4">
    <source>
        <dbReference type="EMBL" id="MBM7613783.1"/>
    </source>
</evidence>
<name>A0ABS2NLG5_9FIRM</name>
<comment type="similarity">
    <text evidence="1">Belongs to the NAD(P)-dependent epimerase/dehydratase family.</text>
</comment>
<comment type="caution">
    <text evidence="4">The sequence shown here is derived from an EMBL/GenBank/DDBJ whole genome shotgun (WGS) entry which is preliminary data.</text>
</comment>
<protein>
    <recommendedName>
        <fullName evidence="2">UDP-glucose 4-epimerase</fullName>
    </recommendedName>
</protein>
<dbReference type="InterPro" id="IPR036291">
    <property type="entry name" value="NAD(P)-bd_dom_sf"/>
</dbReference>
<dbReference type="Gene3D" id="3.40.50.720">
    <property type="entry name" value="NAD(P)-binding Rossmann-like Domain"/>
    <property type="match status" value="1"/>
</dbReference>
<dbReference type="Proteomes" id="UP001314796">
    <property type="component" value="Unassembled WGS sequence"/>
</dbReference>
<evidence type="ECO:0000256" key="1">
    <source>
        <dbReference type="ARBA" id="ARBA00007637"/>
    </source>
</evidence>
<keyword evidence="5" id="KW-1185">Reference proteome</keyword>
<dbReference type="RefSeq" id="WP_204400049.1">
    <property type="nucleotide sequence ID" value="NZ_JAFBEE010000001.1"/>
</dbReference>
<organism evidence="4 5">
    <name type="scientific">Alkaliphilus hydrothermalis</name>
    <dbReference type="NCBI Taxonomy" id="1482730"/>
    <lineage>
        <taxon>Bacteria</taxon>
        <taxon>Bacillati</taxon>
        <taxon>Bacillota</taxon>
        <taxon>Clostridia</taxon>
        <taxon>Peptostreptococcales</taxon>
        <taxon>Natronincolaceae</taxon>
        <taxon>Alkaliphilus</taxon>
    </lineage>
</organism>
<gene>
    <name evidence="4" type="ORF">JOC73_000291</name>
</gene>
<dbReference type="SUPFAM" id="SSF51735">
    <property type="entry name" value="NAD(P)-binding Rossmann-fold domains"/>
    <property type="match status" value="1"/>
</dbReference>
<dbReference type="PANTHER" id="PTHR43725">
    <property type="entry name" value="UDP-GLUCOSE 4-EPIMERASE"/>
    <property type="match status" value="1"/>
</dbReference>
<accession>A0ABS2NLG5</accession>
<evidence type="ECO:0000259" key="3">
    <source>
        <dbReference type="Pfam" id="PF13460"/>
    </source>
</evidence>
<evidence type="ECO:0000313" key="5">
    <source>
        <dbReference type="Proteomes" id="UP001314796"/>
    </source>
</evidence>
<dbReference type="InterPro" id="IPR016040">
    <property type="entry name" value="NAD(P)-bd_dom"/>
</dbReference>
<dbReference type="PANTHER" id="PTHR43725:SF8">
    <property type="entry name" value="CHLOROPLAST STEM-LOOP BINDING PROTEIN OF 41 KDA B, CHLOROPLASTIC"/>
    <property type="match status" value="1"/>
</dbReference>
<feature type="domain" description="NAD(P)-binding" evidence="3">
    <location>
        <begin position="7"/>
        <end position="160"/>
    </location>
</feature>